<dbReference type="InterPro" id="IPR040994">
    <property type="entry name" value="Sun_CC2"/>
</dbReference>
<dbReference type="Gene3D" id="2.60.120.260">
    <property type="entry name" value="Galactose-binding domain-like"/>
    <property type="match status" value="1"/>
</dbReference>
<dbReference type="PANTHER" id="PTHR12911">
    <property type="entry name" value="SAD1/UNC-84-LIKE PROTEIN-RELATED"/>
    <property type="match status" value="1"/>
</dbReference>
<dbReference type="AGR" id="Xenbase:XB-GENE-17338790"/>
<dbReference type="CTD" id="108715771"/>
<dbReference type="InterPro" id="IPR012919">
    <property type="entry name" value="SUN_dom"/>
</dbReference>
<accession>A0A8J0V7N4</accession>
<evidence type="ECO:0000313" key="10">
    <source>
        <dbReference type="RefSeq" id="XP_018116713.1"/>
    </source>
</evidence>
<evidence type="ECO:0000256" key="5">
    <source>
        <dbReference type="ARBA" id="ARBA00037816"/>
    </source>
</evidence>
<sequence>MSRRSKRLGTLEQEDDRISTSSMESHSLYKEGPTRSLRRKVITLKPTPRQPTHHSHYSEKSSYITTDKLGHSSELPETDDDASYWGVRSRVGLERSYQSKNGVTETQSSYDKSTSSSGYSSEEDYIGQPGPSEDVTRISRWKSMAKSVAKLPLLLFYFPGRMFSLLYWWLGTTWYRLTTSASLLDVFILTRHYSILKKALVILLLLLLLALVGAGLWHFYPYGLGSLTIIPTSLFSAKHNPMGEGIPLKPEQTESQAQTLFPETEFISRIELLERKFHSLEKGLALFQQQNMAKPREAEVPTDADISREEVIQIFADQFSGREAELMEGILQQGAKMAKNDLRNLKEEQQGNLHMVIQNMDNMFKDVEAEILQLKTDMKSSATDNSNKNLMEVEGRLSSELLGIQEQLKAVRKTQTDLSQKVETFPKQIQGVRDGVELLFPKWFQTQMEAEDGRTGPLSELFLRREELQKHLVELERKILAGIATERNEWAARAHTSVDRELQAGGLSEITKKEVHDIVNRAIQRYSEDRIALVDYALESSGASVINTRCSETFETKTALLSLFGVPLWYHSQSPRVILQPDLNPGNCWAFRGSQGYAVIRLSSRIHPTAVTIDHIPRSLSPKTTISSAPKDFSVYGLEEESQKEGLLLGNFTYNQNGEAIQTFSIQGGDISMYQLVELRIQSNWGHPEYTCIYRFRVHGETEV</sequence>
<evidence type="ECO:0000256" key="2">
    <source>
        <dbReference type="ARBA" id="ARBA00022989"/>
    </source>
</evidence>
<evidence type="ECO:0000256" key="4">
    <source>
        <dbReference type="ARBA" id="ARBA00023136"/>
    </source>
</evidence>
<keyword evidence="1 7" id="KW-0812">Transmembrane</keyword>
<feature type="transmembrane region" description="Helical" evidence="7">
    <location>
        <begin position="174"/>
        <end position="193"/>
    </location>
</feature>
<evidence type="ECO:0000313" key="11">
    <source>
        <dbReference type="RefSeq" id="XP_018116715.1"/>
    </source>
</evidence>
<dbReference type="RefSeq" id="XP_018116713.1">
    <property type="nucleotide sequence ID" value="XM_018261224.2"/>
</dbReference>
<dbReference type="GO" id="GO:0043495">
    <property type="term" value="F:protein-membrane adaptor activity"/>
    <property type="evidence" value="ECO:0000318"/>
    <property type="project" value="GO_Central"/>
</dbReference>
<feature type="domain" description="SUN" evidence="8">
    <location>
        <begin position="542"/>
        <end position="703"/>
    </location>
</feature>
<dbReference type="GeneID" id="108715771"/>
<proteinExistence type="predicted"/>
<dbReference type="Proteomes" id="UP000186698">
    <property type="component" value="Chromosome 4S"/>
</dbReference>
<evidence type="ECO:0000313" key="9">
    <source>
        <dbReference type="Proteomes" id="UP000186698"/>
    </source>
</evidence>
<feature type="region of interest" description="Disordered" evidence="6">
    <location>
        <begin position="1"/>
        <end position="81"/>
    </location>
</feature>
<evidence type="ECO:0000256" key="6">
    <source>
        <dbReference type="SAM" id="MobiDB-lite"/>
    </source>
</evidence>
<protein>
    <submittedName>
        <fullName evidence="10 11">SUN domain-containing protein 2 isoform X1</fullName>
    </submittedName>
</protein>
<dbReference type="GO" id="GO:0005637">
    <property type="term" value="C:nuclear inner membrane"/>
    <property type="evidence" value="ECO:0007669"/>
    <property type="project" value="UniProtKB-SubCell"/>
</dbReference>
<feature type="region of interest" description="Disordered" evidence="6">
    <location>
        <begin position="96"/>
        <end position="131"/>
    </location>
</feature>
<dbReference type="OrthoDB" id="342281at2759"/>
<evidence type="ECO:0000313" key="12">
    <source>
        <dbReference type="Xenbase" id="XB-GENE-17338790"/>
    </source>
</evidence>
<evidence type="ECO:0000256" key="1">
    <source>
        <dbReference type="ARBA" id="ARBA00022692"/>
    </source>
</evidence>
<feature type="compositionally biased region" description="Polar residues" evidence="6">
    <location>
        <begin position="96"/>
        <end position="107"/>
    </location>
</feature>
<dbReference type="CDD" id="cd21438">
    <property type="entry name" value="SUN2_cc1"/>
    <property type="match status" value="1"/>
</dbReference>
<keyword evidence="4 7" id="KW-0472">Membrane</keyword>
<evidence type="ECO:0000259" key="8">
    <source>
        <dbReference type="PROSITE" id="PS51469"/>
    </source>
</evidence>
<keyword evidence="3" id="KW-0175">Coiled coil</keyword>
<dbReference type="InterPro" id="IPR045119">
    <property type="entry name" value="SUN1-5"/>
</dbReference>
<dbReference type="GO" id="GO:0005635">
    <property type="term" value="C:nuclear envelope"/>
    <property type="evidence" value="ECO:0000318"/>
    <property type="project" value="GO_Central"/>
</dbReference>
<dbReference type="PROSITE" id="PS51469">
    <property type="entry name" value="SUN"/>
    <property type="match status" value="1"/>
</dbReference>
<dbReference type="Pfam" id="PF07738">
    <property type="entry name" value="Sad1_UNC"/>
    <property type="match status" value="1"/>
</dbReference>
<name>A0A8J0V7N4_XENLA</name>
<dbReference type="Pfam" id="PF18580">
    <property type="entry name" value="HTH_SUN2"/>
    <property type="match status" value="1"/>
</dbReference>
<comment type="subcellular location">
    <subcellularLocation>
        <location evidence="5">Nucleus inner membrane</location>
        <topology evidence="5">Single-pass type II membrane protein</topology>
    </subcellularLocation>
</comment>
<evidence type="ECO:0000256" key="7">
    <source>
        <dbReference type="SAM" id="Phobius"/>
    </source>
</evidence>
<dbReference type="FunFam" id="2.60.120.260:FF:000009">
    <property type="entry name" value="SUN domain-containing protein 1 isoform X1"/>
    <property type="match status" value="1"/>
</dbReference>
<dbReference type="GO" id="GO:0034993">
    <property type="term" value="C:meiotic nuclear membrane microtubule tethering complex"/>
    <property type="evidence" value="ECO:0000318"/>
    <property type="project" value="GO_Central"/>
</dbReference>
<dbReference type="AlphaFoldDB" id="A0A8J0V7N4"/>
<organism evidence="10">
    <name type="scientific">Xenopus laevis</name>
    <name type="common">African clawed frog</name>
    <dbReference type="NCBI Taxonomy" id="8355"/>
    <lineage>
        <taxon>Eukaryota</taxon>
        <taxon>Metazoa</taxon>
        <taxon>Chordata</taxon>
        <taxon>Craniata</taxon>
        <taxon>Vertebrata</taxon>
        <taxon>Euteleostomi</taxon>
        <taxon>Amphibia</taxon>
        <taxon>Batrachia</taxon>
        <taxon>Anura</taxon>
        <taxon>Pipoidea</taxon>
        <taxon>Pipidae</taxon>
        <taxon>Xenopodinae</taxon>
        <taxon>Xenopus</taxon>
        <taxon>Xenopus</taxon>
    </lineage>
</organism>
<keyword evidence="9" id="KW-1185">Reference proteome</keyword>
<feature type="transmembrane region" description="Helical" evidence="7">
    <location>
        <begin position="200"/>
        <end position="220"/>
    </location>
</feature>
<feature type="compositionally biased region" description="Low complexity" evidence="6">
    <location>
        <begin position="108"/>
        <end position="120"/>
    </location>
</feature>
<dbReference type="Xenbase" id="XB-GENE-17338790">
    <property type="gene designation" value="sun2.S"/>
</dbReference>
<evidence type="ECO:0000256" key="3">
    <source>
        <dbReference type="ARBA" id="ARBA00023054"/>
    </source>
</evidence>
<dbReference type="PANTHER" id="PTHR12911:SF22">
    <property type="entry name" value="SUN DOMAIN-CONTAINING PROTEIN 2"/>
    <property type="match status" value="1"/>
</dbReference>
<reference evidence="10 11" key="1">
    <citation type="submission" date="2022-04" db="UniProtKB">
        <authorList>
            <consortium name="RefSeq"/>
        </authorList>
    </citation>
    <scope>IDENTIFICATION</scope>
    <source>
        <strain evidence="10 11">J_2021</strain>
        <tissue evidence="10 11">Erythrocytes</tissue>
    </source>
</reference>
<dbReference type="RefSeq" id="XP_018116715.1">
    <property type="nucleotide sequence ID" value="XM_018261226.2"/>
</dbReference>
<gene>
    <name evidence="10 11 12" type="primary">sun2.S</name>
</gene>
<keyword evidence="2 7" id="KW-1133">Transmembrane helix</keyword>
<dbReference type="KEGG" id="xla:108715771"/>